<evidence type="ECO:0000313" key="3">
    <source>
        <dbReference type="Proteomes" id="UP000593574"/>
    </source>
</evidence>
<evidence type="ECO:0000313" key="2">
    <source>
        <dbReference type="EMBL" id="MBA0722661.1"/>
    </source>
</evidence>
<feature type="compositionally biased region" description="Acidic residues" evidence="1">
    <location>
        <begin position="105"/>
        <end position="122"/>
    </location>
</feature>
<proteinExistence type="predicted"/>
<feature type="compositionally biased region" description="Acidic residues" evidence="1">
    <location>
        <begin position="76"/>
        <end position="85"/>
    </location>
</feature>
<evidence type="ECO:0000256" key="1">
    <source>
        <dbReference type="SAM" id="MobiDB-lite"/>
    </source>
</evidence>
<sequence length="122" mass="13751">MVVPDKEDLCKWNHMPSYVGLPKQLEDIRLLLDQCSEANVRSKCRDGFVIDSNLTNATDVCTTSWLEAKMALYSSTEDEDEDEDSGGDKGKDKGRDKDVYGGRGEDEEDEDDDHNQEEESTP</sequence>
<gene>
    <name evidence="2" type="ORF">Golax_003318</name>
</gene>
<feature type="compositionally biased region" description="Basic and acidic residues" evidence="1">
    <location>
        <begin position="86"/>
        <end position="104"/>
    </location>
</feature>
<keyword evidence="3" id="KW-1185">Reference proteome</keyword>
<dbReference type="EMBL" id="JABEZV010000010">
    <property type="protein sequence ID" value="MBA0722661.1"/>
    <property type="molecule type" value="Genomic_DNA"/>
</dbReference>
<dbReference type="AlphaFoldDB" id="A0A7J9AF02"/>
<reference evidence="2 3" key="1">
    <citation type="journal article" date="2019" name="Genome Biol. Evol.">
        <title>Insights into the evolution of the New World diploid cottons (Gossypium, subgenus Houzingenia) based on genome sequencing.</title>
        <authorList>
            <person name="Grover C.E."/>
            <person name="Arick M.A. 2nd"/>
            <person name="Thrash A."/>
            <person name="Conover J.L."/>
            <person name="Sanders W.S."/>
            <person name="Peterson D.G."/>
            <person name="Frelichowski J.E."/>
            <person name="Scheffler J.A."/>
            <person name="Scheffler B.E."/>
            <person name="Wendel J.F."/>
        </authorList>
    </citation>
    <scope>NUCLEOTIDE SEQUENCE [LARGE SCALE GENOMIC DNA]</scope>
    <source>
        <strain evidence="2">4</strain>
        <tissue evidence="2">Leaf</tissue>
    </source>
</reference>
<protein>
    <submittedName>
        <fullName evidence="2">Uncharacterized protein</fullName>
    </submittedName>
</protein>
<dbReference type="Proteomes" id="UP000593574">
    <property type="component" value="Unassembled WGS sequence"/>
</dbReference>
<name>A0A7J9AF02_9ROSI</name>
<feature type="region of interest" description="Disordered" evidence="1">
    <location>
        <begin position="73"/>
        <end position="122"/>
    </location>
</feature>
<accession>A0A7J9AF02</accession>
<comment type="caution">
    <text evidence="2">The sequence shown here is derived from an EMBL/GenBank/DDBJ whole genome shotgun (WGS) entry which is preliminary data.</text>
</comment>
<organism evidence="2 3">
    <name type="scientific">Gossypium laxum</name>
    <dbReference type="NCBI Taxonomy" id="34288"/>
    <lineage>
        <taxon>Eukaryota</taxon>
        <taxon>Viridiplantae</taxon>
        <taxon>Streptophyta</taxon>
        <taxon>Embryophyta</taxon>
        <taxon>Tracheophyta</taxon>
        <taxon>Spermatophyta</taxon>
        <taxon>Magnoliopsida</taxon>
        <taxon>eudicotyledons</taxon>
        <taxon>Gunneridae</taxon>
        <taxon>Pentapetalae</taxon>
        <taxon>rosids</taxon>
        <taxon>malvids</taxon>
        <taxon>Malvales</taxon>
        <taxon>Malvaceae</taxon>
        <taxon>Malvoideae</taxon>
        <taxon>Gossypium</taxon>
    </lineage>
</organism>